<organism evidence="1 2">
    <name type="scientific">Halobacillus andaensis</name>
    <dbReference type="NCBI Taxonomy" id="1176239"/>
    <lineage>
        <taxon>Bacteria</taxon>
        <taxon>Bacillati</taxon>
        <taxon>Bacillota</taxon>
        <taxon>Bacilli</taxon>
        <taxon>Bacillales</taxon>
        <taxon>Bacillaceae</taxon>
        <taxon>Halobacillus</taxon>
    </lineage>
</organism>
<protein>
    <recommendedName>
        <fullName evidence="3">Pectate lyase superfamily protein domain-containing protein</fullName>
    </recommendedName>
</protein>
<sequence length="327" mass="36786">MLNSKRNVVIALLLVLLCIGVIYQWMNTGKELEASKDTMHYVNVEDFGAKANDEQDDSKAIQEAIDYSVENNISEVRLNGNRDYNIERSIILKSDIQMKLGTTTRLLVEGDFRVIEIMKNAGITGGIIEITDDNFNSEVVYLSGSQKFWSWEKTSIEELSIINSSGSNKGLGLMLHAEKSDHHISFVNFININIVGFHTGVKLQADKPENQYSFVNGNRFANFTLDNCVHFIEFQSSITVPNEVSGNQFTGLQIQPSESTEKILTVTGSDNYFEGMIWDPEEYIQDNQLIEFTEESMRNKLESNLNANKVNDLGDANSILARNNSAE</sequence>
<evidence type="ECO:0000313" key="2">
    <source>
        <dbReference type="Proteomes" id="UP000660110"/>
    </source>
</evidence>
<dbReference type="Proteomes" id="UP000660110">
    <property type="component" value="Unassembled WGS sequence"/>
</dbReference>
<dbReference type="RefSeq" id="WP_188377948.1">
    <property type="nucleotide sequence ID" value="NZ_BMEL01000003.1"/>
</dbReference>
<reference evidence="1" key="1">
    <citation type="journal article" date="2014" name="Int. J. Syst. Evol. Microbiol.">
        <title>Complete genome sequence of Corynebacterium casei LMG S-19264T (=DSM 44701T), isolated from a smear-ripened cheese.</title>
        <authorList>
            <consortium name="US DOE Joint Genome Institute (JGI-PGF)"/>
            <person name="Walter F."/>
            <person name="Albersmeier A."/>
            <person name="Kalinowski J."/>
            <person name="Ruckert C."/>
        </authorList>
    </citation>
    <scope>NUCLEOTIDE SEQUENCE</scope>
    <source>
        <strain evidence="1">CGMCC 1.12153</strain>
    </source>
</reference>
<accession>A0A917B6H4</accession>
<dbReference type="InterPro" id="IPR011050">
    <property type="entry name" value="Pectin_lyase_fold/virulence"/>
</dbReference>
<reference evidence="1" key="2">
    <citation type="submission" date="2020-09" db="EMBL/GenBank/DDBJ databases">
        <authorList>
            <person name="Sun Q."/>
            <person name="Zhou Y."/>
        </authorList>
    </citation>
    <scope>NUCLEOTIDE SEQUENCE</scope>
    <source>
        <strain evidence="1">CGMCC 1.12153</strain>
    </source>
</reference>
<evidence type="ECO:0000313" key="1">
    <source>
        <dbReference type="EMBL" id="GGF25933.1"/>
    </source>
</evidence>
<dbReference type="AlphaFoldDB" id="A0A917B6H4"/>
<evidence type="ECO:0008006" key="3">
    <source>
        <dbReference type="Google" id="ProtNLM"/>
    </source>
</evidence>
<dbReference type="EMBL" id="BMEL01000003">
    <property type="protein sequence ID" value="GGF25933.1"/>
    <property type="molecule type" value="Genomic_DNA"/>
</dbReference>
<name>A0A917B6H4_HALAA</name>
<comment type="caution">
    <text evidence="1">The sequence shown here is derived from an EMBL/GenBank/DDBJ whole genome shotgun (WGS) entry which is preliminary data.</text>
</comment>
<dbReference type="InterPro" id="IPR012334">
    <property type="entry name" value="Pectin_lyas_fold"/>
</dbReference>
<gene>
    <name evidence="1" type="ORF">GCM10010954_26100</name>
</gene>
<dbReference type="SUPFAM" id="SSF51126">
    <property type="entry name" value="Pectin lyase-like"/>
    <property type="match status" value="1"/>
</dbReference>
<proteinExistence type="predicted"/>
<dbReference type="Gene3D" id="2.160.20.10">
    <property type="entry name" value="Single-stranded right-handed beta-helix, Pectin lyase-like"/>
    <property type="match status" value="1"/>
</dbReference>
<keyword evidence="2" id="KW-1185">Reference proteome</keyword>